<dbReference type="Pfam" id="PF02657">
    <property type="entry name" value="SufE"/>
    <property type="match status" value="1"/>
</dbReference>
<dbReference type="PANTHER" id="PTHR43597">
    <property type="entry name" value="SULFUR ACCEPTOR PROTEIN CSDE"/>
    <property type="match status" value="1"/>
</dbReference>
<dbReference type="SUPFAM" id="SSF82649">
    <property type="entry name" value="SufE/NifU"/>
    <property type="match status" value="1"/>
</dbReference>
<dbReference type="EMBL" id="FNCV01000010">
    <property type="protein sequence ID" value="SDH68369.1"/>
    <property type="molecule type" value="Genomic_DNA"/>
</dbReference>
<evidence type="ECO:0000313" key="4">
    <source>
        <dbReference type="Proteomes" id="UP000217076"/>
    </source>
</evidence>
<dbReference type="RefSeq" id="WP_245689521.1">
    <property type="nucleotide sequence ID" value="NZ_FNCV01000010.1"/>
</dbReference>
<protein>
    <submittedName>
        <fullName evidence="3">Cysteine desulfuration protein SufE</fullName>
    </submittedName>
</protein>
<dbReference type="InterPro" id="IPR003808">
    <property type="entry name" value="Fe-S_metab-assoc_dom"/>
</dbReference>
<proteinExistence type="inferred from homology"/>
<accession>A0A1G8EFA5</accession>
<dbReference type="AlphaFoldDB" id="A0A1G8EFA5"/>
<evidence type="ECO:0000259" key="2">
    <source>
        <dbReference type="Pfam" id="PF02657"/>
    </source>
</evidence>
<evidence type="ECO:0000313" key="3">
    <source>
        <dbReference type="EMBL" id="SDH68369.1"/>
    </source>
</evidence>
<feature type="domain" description="Fe-S metabolism associated" evidence="2">
    <location>
        <begin position="17"/>
        <end position="133"/>
    </location>
</feature>
<reference evidence="4" key="1">
    <citation type="submission" date="2016-10" db="EMBL/GenBank/DDBJ databases">
        <authorList>
            <person name="Varghese N."/>
            <person name="Submissions S."/>
        </authorList>
    </citation>
    <scope>NUCLEOTIDE SEQUENCE [LARGE SCALE GENOMIC DNA]</scope>
    <source>
        <strain evidence="4">930I</strain>
    </source>
</reference>
<dbReference type="Gene3D" id="3.90.1010.10">
    <property type="match status" value="1"/>
</dbReference>
<comment type="similarity">
    <text evidence="1">Belongs to the SufE family.</text>
</comment>
<organism evidence="3 4">
    <name type="scientific">Roseospirillum parvum</name>
    <dbReference type="NCBI Taxonomy" id="83401"/>
    <lineage>
        <taxon>Bacteria</taxon>
        <taxon>Pseudomonadati</taxon>
        <taxon>Pseudomonadota</taxon>
        <taxon>Alphaproteobacteria</taxon>
        <taxon>Rhodospirillales</taxon>
        <taxon>Rhodospirillaceae</taxon>
        <taxon>Roseospirillum</taxon>
    </lineage>
</organism>
<dbReference type="STRING" id="83401.SAMN05421742_11016"/>
<gene>
    <name evidence="3" type="ORF">SAMN05421742_11016</name>
</gene>
<sequence length="143" mass="15877">MSTALDDLYDTFELLGDDWEERYRHLIDLGRQLPPLSDTEQVPANKVEGCMSQVWMVIGPDPAAPDRLTFRAVSDAHIVNGLIAVLRALYDGRPASEVLALDIDAAFARLGLDEHLSPNRRNGFAAMVGRIRQTAQQMTEDQA</sequence>
<dbReference type="Proteomes" id="UP000217076">
    <property type="component" value="Unassembled WGS sequence"/>
</dbReference>
<dbReference type="PANTHER" id="PTHR43597:SF5">
    <property type="entry name" value="SUFE-LIKE PROTEIN 2, CHLOROPLASTIC"/>
    <property type="match status" value="1"/>
</dbReference>
<keyword evidence="4" id="KW-1185">Reference proteome</keyword>
<name>A0A1G8EFA5_9PROT</name>
<evidence type="ECO:0000256" key="1">
    <source>
        <dbReference type="ARBA" id="ARBA00010282"/>
    </source>
</evidence>